<name>A0A1U6GW02_9SPHN</name>
<dbReference type="STRING" id="428990.SAMN06295987_101624"/>
<keyword evidence="5" id="KW-0804">Transcription</keyword>
<sequence>MSKKPDLPQPSATDPFADFLCFSVYSTGLAFNRLYKPLLDRYGLTYLQYLALIALALRGEQTVSELGESLFLESSTVTPLIKRLEAAGTVTRRRDTRDERVVRVSLTDRGKAILEEARCVPLEVMEATGTPPEQLQLLNEQLKALRAKLVTKSD</sequence>
<dbReference type="PRINTS" id="PR00598">
    <property type="entry name" value="HTHMARR"/>
</dbReference>
<dbReference type="InterPro" id="IPR039422">
    <property type="entry name" value="MarR/SlyA-like"/>
</dbReference>
<evidence type="ECO:0000256" key="4">
    <source>
        <dbReference type="ARBA" id="ARBA00023125"/>
    </source>
</evidence>
<evidence type="ECO:0000256" key="3">
    <source>
        <dbReference type="ARBA" id="ARBA00023015"/>
    </source>
</evidence>
<dbReference type="InterPro" id="IPR000835">
    <property type="entry name" value="HTH_MarR-typ"/>
</dbReference>
<dbReference type="InterPro" id="IPR036388">
    <property type="entry name" value="WH-like_DNA-bd_sf"/>
</dbReference>
<dbReference type="PANTHER" id="PTHR33164">
    <property type="entry name" value="TRANSCRIPTIONAL REGULATOR, MARR FAMILY"/>
    <property type="match status" value="1"/>
</dbReference>
<keyword evidence="3" id="KW-0805">Transcription regulation</keyword>
<evidence type="ECO:0000256" key="2">
    <source>
        <dbReference type="ARBA" id="ARBA00022490"/>
    </source>
</evidence>
<dbReference type="EMBL" id="FVZE01000001">
    <property type="protein sequence ID" value="SLJ87610.1"/>
    <property type="molecule type" value="Genomic_DNA"/>
</dbReference>
<dbReference type="GO" id="GO:0003700">
    <property type="term" value="F:DNA-binding transcription factor activity"/>
    <property type="evidence" value="ECO:0007669"/>
    <property type="project" value="InterPro"/>
</dbReference>
<dbReference type="AlphaFoldDB" id="A0A1U6GW02"/>
<evidence type="ECO:0000256" key="5">
    <source>
        <dbReference type="ARBA" id="ARBA00023163"/>
    </source>
</evidence>
<dbReference type="SUPFAM" id="SSF46785">
    <property type="entry name" value="Winged helix' DNA-binding domain"/>
    <property type="match status" value="1"/>
</dbReference>
<accession>A0A1U6GW02</accession>
<dbReference type="RefSeq" id="WP_079729434.1">
    <property type="nucleotide sequence ID" value="NZ_FVZE01000001.1"/>
</dbReference>
<evidence type="ECO:0000313" key="8">
    <source>
        <dbReference type="Proteomes" id="UP000190989"/>
    </source>
</evidence>
<protein>
    <submittedName>
        <fullName evidence="7">Transcriptional regulator, MarR family</fullName>
    </submittedName>
</protein>
<dbReference type="PANTHER" id="PTHR33164:SF5">
    <property type="entry name" value="ORGANIC HYDROPEROXIDE RESISTANCE TRANSCRIPTIONAL REGULATOR"/>
    <property type="match status" value="1"/>
</dbReference>
<keyword evidence="8" id="KW-1185">Reference proteome</keyword>
<organism evidence="7 8">
    <name type="scientific">Novosphingobium mathurense</name>
    <dbReference type="NCBI Taxonomy" id="428990"/>
    <lineage>
        <taxon>Bacteria</taxon>
        <taxon>Pseudomonadati</taxon>
        <taxon>Pseudomonadota</taxon>
        <taxon>Alphaproteobacteria</taxon>
        <taxon>Sphingomonadales</taxon>
        <taxon>Sphingomonadaceae</taxon>
        <taxon>Novosphingobium</taxon>
    </lineage>
</organism>
<dbReference type="GO" id="GO:0003677">
    <property type="term" value="F:DNA binding"/>
    <property type="evidence" value="ECO:0007669"/>
    <property type="project" value="UniProtKB-KW"/>
</dbReference>
<comment type="subcellular location">
    <subcellularLocation>
        <location evidence="1">Cytoplasm</location>
    </subcellularLocation>
</comment>
<reference evidence="8" key="1">
    <citation type="submission" date="2017-02" db="EMBL/GenBank/DDBJ databases">
        <authorList>
            <person name="Varghese N."/>
            <person name="Submissions S."/>
        </authorList>
    </citation>
    <scope>NUCLEOTIDE SEQUENCE [LARGE SCALE GENOMIC DNA]</scope>
    <source>
        <strain evidence="8">SM117</strain>
    </source>
</reference>
<gene>
    <name evidence="7" type="ORF">SAMN06295987_101624</name>
</gene>
<evidence type="ECO:0000259" key="6">
    <source>
        <dbReference type="PROSITE" id="PS50995"/>
    </source>
</evidence>
<dbReference type="InterPro" id="IPR055166">
    <property type="entry name" value="Transc_reg_Sar_Rot_HTH"/>
</dbReference>
<keyword evidence="4" id="KW-0238">DNA-binding</keyword>
<dbReference type="Gene3D" id="1.10.10.10">
    <property type="entry name" value="Winged helix-like DNA-binding domain superfamily/Winged helix DNA-binding domain"/>
    <property type="match status" value="1"/>
</dbReference>
<feature type="domain" description="HTH marR-type" evidence="6">
    <location>
        <begin position="17"/>
        <end position="147"/>
    </location>
</feature>
<dbReference type="InterPro" id="IPR036390">
    <property type="entry name" value="WH_DNA-bd_sf"/>
</dbReference>
<dbReference type="Proteomes" id="UP000190989">
    <property type="component" value="Unassembled WGS sequence"/>
</dbReference>
<evidence type="ECO:0000313" key="7">
    <source>
        <dbReference type="EMBL" id="SLJ87610.1"/>
    </source>
</evidence>
<dbReference type="GO" id="GO:0006950">
    <property type="term" value="P:response to stress"/>
    <property type="evidence" value="ECO:0007669"/>
    <property type="project" value="TreeGrafter"/>
</dbReference>
<dbReference type="GO" id="GO:0005737">
    <property type="term" value="C:cytoplasm"/>
    <property type="evidence" value="ECO:0007669"/>
    <property type="project" value="UniProtKB-SubCell"/>
</dbReference>
<evidence type="ECO:0000256" key="1">
    <source>
        <dbReference type="ARBA" id="ARBA00004496"/>
    </source>
</evidence>
<proteinExistence type="predicted"/>
<dbReference type="PROSITE" id="PS50995">
    <property type="entry name" value="HTH_MARR_2"/>
    <property type="match status" value="1"/>
</dbReference>
<keyword evidence="2" id="KW-0963">Cytoplasm</keyword>
<dbReference type="Pfam" id="PF22381">
    <property type="entry name" value="Staph_reg_Sar_Rot"/>
    <property type="match status" value="1"/>
</dbReference>
<dbReference type="SMART" id="SM00347">
    <property type="entry name" value="HTH_MARR"/>
    <property type="match status" value="1"/>
</dbReference>